<feature type="compositionally biased region" description="Low complexity" evidence="3">
    <location>
        <begin position="462"/>
        <end position="475"/>
    </location>
</feature>
<name>A0ABW4YZS1_9HYPH</name>
<comment type="caution">
    <text evidence="6">The sequence shown here is derived from an EMBL/GenBank/DDBJ whole genome shotgun (WGS) entry which is preliminary data.</text>
</comment>
<keyword evidence="2" id="KW-0175">Coiled coil</keyword>
<dbReference type="InterPro" id="IPR058781">
    <property type="entry name" value="HH_AprE-like"/>
</dbReference>
<dbReference type="InterPro" id="IPR049712">
    <property type="entry name" value="Poly_export"/>
</dbReference>
<organism evidence="6 7">
    <name type="scientific">Ancylobacter oerskovii</name>
    <dbReference type="NCBI Taxonomy" id="459519"/>
    <lineage>
        <taxon>Bacteria</taxon>
        <taxon>Pseudomonadati</taxon>
        <taxon>Pseudomonadota</taxon>
        <taxon>Alphaproteobacteria</taxon>
        <taxon>Hyphomicrobiales</taxon>
        <taxon>Xanthobacteraceae</taxon>
        <taxon>Ancylobacter</taxon>
    </lineage>
</organism>
<accession>A0ABW4YZS1</accession>
<dbReference type="EMBL" id="JBHUHD010000001">
    <property type="protein sequence ID" value="MFD2141886.1"/>
    <property type="molecule type" value="Genomic_DNA"/>
</dbReference>
<evidence type="ECO:0000256" key="2">
    <source>
        <dbReference type="SAM" id="Coils"/>
    </source>
</evidence>
<reference evidence="7" key="1">
    <citation type="journal article" date="2019" name="Int. J. Syst. Evol. Microbiol.">
        <title>The Global Catalogue of Microorganisms (GCM) 10K type strain sequencing project: providing services to taxonomists for standard genome sequencing and annotation.</title>
        <authorList>
            <consortium name="The Broad Institute Genomics Platform"/>
            <consortium name="The Broad Institute Genome Sequencing Center for Infectious Disease"/>
            <person name="Wu L."/>
            <person name="Ma J."/>
        </authorList>
    </citation>
    <scope>NUCLEOTIDE SEQUENCE [LARGE SCALE GENOMIC DNA]</scope>
    <source>
        <strain evidence="7">CCM 7435</strain>
    </source>
</reference>
<evidence type="ECO:0000256" key="3">
    <source>
        <dbReference type="SAM" id="MobiDB-lite"/>
    </source>
</evidence>
<keyword evidence="7" id="KW-1185">Reference proteome</keyword>
<dbReference type="RefSeq" id="WP_378296529.1">
    <property type="nucleotide sequence ID" value="NZ_JBHUHD010000001.1"/>
</dbReference>
<feature type="domain" description="AprE-like long alpha-helical hairpin" evidence="5">
    <location>
        <begin position="207"/>
        <end position="393"/>
    </location>
</feature>
<evidence type="ECO:0000313" key="7">
    <source>
        <dbReference type="Proteomes" id="UP001597299"/>
    </source>
</evidence>
<dbReference type="PANTHER" id="PTHR33619:SF3">
    <property type="entry name" value="POLYSACCHARIDE EXPORT PROTEIN GFCE-RELATED"/>
    <property type="match status" value="1"/>
</dbReference>
<evidence type="ECO:0000259" key="5">
    <source>
        <dbReference type="Pfam" id="PF25994"/>
    </source>
</evidence>
<keyword evidence="1" id="KW-0732">Signal</keyword>
<feature type="domain" description="Polysaccharide export protein N-terminal" evidence="4">
    <location>
        <begin position="65"/>
        <end position="150"/>
    </location>
</feature>
<feature type="region of interest" description="Disordered" evidence="3">
    <location>
        <begin position="452"/>
        <end position="475"/>
    </location>
</feature>
<protein>
    <submittedName>
        <fullName evidence="6">Polysaccharide biosynthesis/export family protein</fullName>
    </submittedName>
</protein>
<sequence>MAKRYPAGGPSARPSRTPPSRPMPGHLSRLAAWRSAGLAAVLLLLSAGAALATDPPTTPPAAAGTGEYRLGPQDKIRLKVLEWRATRDEIFEWSPMAGEFAVNPEGRLDVPLIGSVEASGRTSAEIGREIGEGLQQLMGLAEIPRVAVEVSEFRPFYAAGDVMRPGPYPYRPKLTVLQAIAIAGGIQRPLDPGLLRLGRDVIAGQGELALLGQERDALRARLGRLQSELDGLEDISFPAEVGKRAEDRAIALLIRQERQIFVGRRDALVAQTNALVQLKSFLEKEAQTLQGQIAAQDKQMALVNQELQAITGLVEKGYAVSSRQLGLERTIAQIQGDKLRLETELLRVRQDASRADISMIDLKNTRTNELTAELRTTQAKLDDTLQKMKTAQQLLYEAGVSAPHRYIERSRALRVEPSYVIVRTSDGEIAEIDATETTPVEPGDTLKVSLPLPEEPEDTVLNGEAAGIEAAANQP</sequence>
<dbReference type="Pfam" id="PF25994">
    <property type="entry name" value="HH_AprE"/>
    <property type="match status" value="1"/>
</dbReference>
<dbReference type="Pfam" id="PF02563">
    <property type="entry name" value="Poly_export"/>
    <property type="match status" value="1"/>
</dbReference>
<evidence type="ECO:0000313" key="6">
    <source>
        <dbReference type="EMBL" id="MFD2141886.1"/>
    </source>
</evidence>
<dbReference type="InterPro" id="IPR003715">
    <property type="entry name" value="Poly_export_N"/>
</dbReference>
<feature type="coiled-coil region" evidence="2">
    <location>
        <begin position="208"/>
        <end position="235"/>
    </location>
</feature>
<dbReference type="Gene3D" id="3.30.1950.10">
    <property type="entry name" value="wza like domain"/>
    <property type="match status" value="1"/>
</dbReference>
<dbReference type="PANTHER" id="PTHR33619">
    <property type="entry name" value="POLYSACCHARIDE EXPORT PROTEIN GFCE-RELATED"/>
    <property type="match status" value="1"/>
</dbReference>
<dbReference type="Proteomes" id="UP001597299">
    <property type="component" value="Unassembled WGS sequence"/>
</dbReference>
<gene>
    <name evidence="6" type="ORF">ACFSNC_15865</name>
</gene>
<proteinExistence type="predicted"/>
<evidence type="ECO:0000256" key="1">
    <source>
        <dbReference type="ARBA" id="ARBA00022729"/>
    </source>
</evidence>
<feature type="coiled-coil region" evidence="2">
    <location>
        <begin position="367"/>
        <end position="394"/>
    </location>
</feature>
<evidence type="ECO:0000259" key="4">
    <source>
        <dbReference type="Pfam" id="PF02563"/>
    </source>
</evidence>
<feature type="region of interest" description="Disordered" evidence="3">
    <location>
        <begin position="1"/>
        <end position="26"/>
    </location>
</feature>